<dbReference type="InterPro" id="IPR016181">
    <property type="entry name" value="Acyl_CoA_acyltransferase"/>
</dbReference>
<dbReference type="Pfam" id="PF13480">
    <property type="entry name" value="Acetyltransf_6"/>
    <property type="match status" value="1"/>
</dbReference>
<dbReference type="EMBL" id="CACVAY010000150">
    <property type="protein sequence ID" value="CAA6828659.1"/>
    <property type="molecule type" value="Genomic_DNA"/>
</dbReference>
<dbReference type="AlphaFoldDB" id="A0A6S6UA24"/>
<dbReference type="InterPro" id="IPR038740">
    <property type="entry name" value="BioF2-like_GNAT_dom"/>
</dbReference>
<accession>A0A6S6UA24</accession>
<evidence type="ECO:0000259" key="1">
    <source>
        <dbReference type="Pfam" id="PF13480"/>
    </source>
</evidence>
<dbReference type="SUPFAM" id="SSF55729">
    <property type="entry name" value="Acyl-CoA N-acyltransferases (Nat)"/>
    <property type="match status" value="1"/>
</dbReference>
<evidence type="ECO:0000313" key="2">
    <source>
        <dbReference type="EMBL" id="CAA6828659.1"/>
    </source>
</evidence>
<name>A0A6S6UA24_9GAMM</name>
<keyword evidence="2" id="KW-0808">Transferase</keyword>
<sequence>MSIIKKDSINYEKIDPFMDRETTKEVWLDLQNRTEHSFFLSWAWIENWLELLPPKAKIQLIVGRLGKQPVICFFLGRSLSVDHKLILANRAYLNTSGHPCDTLTMEYNGLLVDKTLVNDTTSWLRSPLLKDVDEFVLPELSSDEMLRDSMTDFRLADDLLERTPSYFVDFPQITESSKEYISHLSKNKRAQIRRSLKEYGKFGEIKLKAAETADEAIAMLDNMRVLHDARWNQRNQGSIFDNDFFMGFHRRLIRTRFEQNEIRMLHVYHDSGTLGYLYYFYYKGEALFYQCGFNYLSGSQHYRPGLVSHYTAIMYFLESGAKKYNFLASDSQYKKSLATGHDELLLIRYQRKLMRFNVEKGLRRLKRSIDQLRARLDSAKFSSG</sequence>
<reference evidence="2" key="1">
    <citation type="submission" date="2020-01" db="EMBL/GenBank/DDBJ databases">
        <authorList>
            <person name="Meier V. D."/>
            <person name="Meier V D."/>
        </authorList>
    </citation>
    <scope>NUCLEOTIDE SEQUENCE</scope>
    <source>
        <strain evidence="2">HLG_WM_MAG_07</strain>
    </source>
</reference>
<organism evidence="2">
    <name type="scientific">uncultured Thiotrichaceae bacterium</name>
    <dbReference type="NCBI Taxonomy" id="298394"/>
    <lineage>
        <taxon>Bacteria</taxon>
        <taxon>Pseudomonadati</taxon>
        <taxon>Pseudomonadota</taxon>
        <taxon>Gammaproteobacteria</taxon>
        <taxon>Thiotrichales</taxon>
        <taxon>Thiotrichaceae</taxon>
        <taxon>environmental samples</taxon>
    </lineage>
</organism>
<dbReference type="Gene3D" id="3.40.630.30">
    <property type="match status" value="1"/>
</dbReference>
<protein>
    <submittedName>
        <fullName evidence="2">GNAT family N-acetyltransferase</fullName>
    </submittedName>
</protein>
<proteinExistence type="predicted"/>
<feature type="domain" description="BioF2-like acetyltransferase" evidence="1">
    <location>
        <begin position="187"/>
        <end position="335"/>
    </location>
</feature>
<gene>
    <name evidence="2" type="ORF">HELGO_WM27035</name>
</gene>
<dbReference type="GO" id="GO:0016740">
    <property type="term" value="F:transferase activity"/>
    <property type="evidence" value="ECO:0007669"/>
    <property type="project" value="UniProtKB-KW"/>
</dbReference>